<comment type="caution">
    <text evidence="2">The sequence shown here is derived from an EMBL/GenBank/DDBJ whole genome shotgun (WGS) entry which is preliminary data.</text>
</comment>
<keyword evidence="3" id="KW-1185">Reference proteome</keyword>
<protein>
    <recommendedName>
        <fullName evidence="4">Secreted protein</fullName>
    </recommendedName>
</protein>
<dbReference type="Proteomes" id="UP000239494">
    <property type="component" value="Unassembled WGS sequence"/>
</dbReference>
<sequence length="109" mass="10918">MRRALVVTALCAAGAGTVFAVTGSATASPTPGSGFSNVKCTDQADYAGDARSAAEINSVGFATGTCPVPRPYTEGVKCTDQIDYAGDHRSNAEINSLGSVSGSCPVPES</sequence>
<evidence type="ECO:0000313" key="2">
    <source>
        <dbReference type="EMBL" id="PRY37299.1"/>
    </source>
</evidence>
<reference evidence="2 3" key="1">
    <citation type="submission" date="2018-03" db="EMBL/GenBank/DDBJ databases">
        <title>Genomic Encyclopedia of Archaeal and Bacterial Type Strains, Phase II (KMG-II): from individual species to whole genera.</title>
        <authorList>
            <person name="Goeker M."/>
        </authorList>
    </citation>
    <scope>NUCLEOTIDE SEQUENCE [LARGE SCALE GENOMIC DNA]</scope>
    <source>
        <strain evidence="2 3">DSM 44720</strain>
    </source>
</reference>
<feature type="signal peptide" evidence="1">
    <location>
        <begin position="1"/>
        <end position="20"/>
    </location>
</feature>
<gene>
    <name evidence="2" type="ORF">CLV43_110110</name>
</gene>
<accession>A0A2T0SV62</accession>
<dbReference type="AlphaFoldDB" id="A0A2T0SV62"/>
<organism evidence="2 3">
    <name type="scientific">Umezawaea tangerina</name>
    <dbReference type="NCBI Taxonomy" id="84725"/>
    <lineage>
        <taxon>Bacteria</taxon>
        <taxon>Bacillati</taxon>
        <taxon>Actinomycetota</taxon>
        <taxon>Actinomycetes</taxon>
        <taxon>Pseudonocardiales</taxon>
        <taxon>Pseudonocardiaceae</taxon>
        <taxon>Umezawaea</taxon>
    </lineage>
</organism>
<proteinExistence type="predicted"/>
<name>A0A2T0SV62_9PSEU</name>
<feature type="chain" id="PRO_5015673426" description="Secreted protein" evidence="1">
    <location>
        <begin position="21"/>
        <end position="109"/>
    </location>
</feature>
<keyword evidence="1" id="KW-0732">Signal</keyword>
<evidence type="ECO:0008006" key="4">
    <source>
        <dbReference type="Google" id="ProtNLM"/>
    </source>
</evidence>
<evidence type="ECO:0000313" key="3">
    <source>
        <dbReference type="Proteomes" id="UP000239494"/>
    </source>
</evidence>
<evidence type="ECO:0000256" key="1">
    <source>
        <dbReference type="SAM" id="SignalP"/>
    </source>
</evidence>
<dbReference type="EMBL" id="PVTF01000010">
    <property type="protein sequence ID" value="PRY37299.1"/>
    <property type="molecule type" value="Genomic_DNA"/>
</dbReference>